<evidence type="ECO:0000313" key="2">
    <source>
        <dbReference type="Proteomes" id="UP000501914"/>
    </source>
</evidence>
<dbReference type="AlphaFoldDB" id="A0A6H0WIB3"/>
<dbReference type="RefSeq" id="WP_167872407.1">
    <property type="nucleotide sequence ID" value="NZ_CP048852.1"/>
</dbReference>
<dbReference type="Proteomes" id="UP000501914">
    <property type="component" value="Chromosome"/>
</dbReference>
<accession>A0A6H0WIB3</accession>
<gene>
    <name evidence="1" type="ORF">G4P54_09010</name>
</gene>
<reference evidence="1 2" key="1">
    <citation type="submission" date="2020-02" db="EMBL/GenBank/DDBJ databases">
        <title>Genome sequencing, annotation and comparative genomic analysis of Bacillus tequilensis EA-CB0015, an effective biological control agent against Pseudocercospora fijiensis in banana plants.</title>
        <authorList>
            <person name="Cuellar-Gaviria T.Z."/>
            <person name="Ju K.-S."/>
            <person name="Villegas-Escobar V."/>
        </authorList>
    </citation>
    <scope>NUCLEOTIDE SEQUENCE [LARGE SCALE GENOMIC DNA]</scope>
    <source>
        <strain evidence="1 2">EA-CB0015</strain>
    </source>
</reference>
<evidence type="ECO:0000313" key="1">
    <source>
        <dbReference type="EMBL" id="QIW79938.1"/>
    </source>
</evidence>
<name>A0A6H0WIB3_9BACI</name>
<dbReference type="KEGG" id="bteq:G4P54_09010"/>
<organism evidence="1 2">
    <name type="scientific">Bacillus tequilensis</name>
    <dbReference type="NCBI Taxonomy" id="227866"/>
    <lineage>
        <taxon>Bacteria</taxon>
        <taxon>Bacillati</taxon>
        <taxon>Bacillota</taxon>
        <taxon>Bacilli</taxon>
        <taxon>Bacillales</taxon>
        <taxon>Bacillaceae</taxon>
        <taxon>Bacillus</taxon>
    </lineage>
</organism>
<protein>
    <submittedName>
        <fullName evidence="1">AraC family transcriptional regulator</fullName>
    </submittedName>
</protein>
<dbReference type="EMBL" id="CP048852">
    <property type="protein sequence ID" value="QIW79938.1"/>
    <property type="molecule type" value="Genomic_DNA"/>
</dbReference>
<proteinExistence type="predicted"/>
<keyword evidence="2" id="KW-1185">Reference proteome</keyword>
<sequence length="97" mass="11682">MHFEELKTVGEISKELNISDWIILDLFKAQNVDKLSFQELSKRRRTKDFAFLYDLHFNKKMSLKEISRAYDYSPPYIRQVFKDQGIKHLAFKNQHKS</sequence>